<dbReference type="AlphaFoldDB" id="B8BSC1"/>
<dbReference type="Proteomes" id="UP000001449">
    <property type="component" value="Chromosome 1"/>
</dbReference>
<reference evidence="2 3" key="2">
    <citation type="journal article" date="2008" name="Nature">
        <title>The Phaeodactylum genome reveals the evolutionary history of diatom genomes.</title>
        <authorList>
            <person name="Bowler C."/>
            <person name="Allen A.E."/>
            <person name="Badger J.H."/>
            <person name="Grimwood J."/>
            <person name="Jabbari K."/>
            <person name="Kuo A."/>
            <person name="Maheswari U."/>
            <person name="Martens C."/>
            <person name="Maumus F."/>
            <person name="Otillar R.P."/>
            <person name="Rayko E."/>
            <person name="Salamov A."/>
            <person name="Vandepoele K."/>
            <person name="Beszteri B."/>
            <person name="Gruber A."/>
            <person name="Heijde M."/>
            <person name="Katinka M."/>
            <person name="Mock T."/>
            <person name="Valentin K."/>
            <person name="Verret F."/>
            <person name="Berges J.A."/>
            <person name="Brownlee C."/>
            <person name="Cadoret J.P."/>
            <person name="Chiovitti A."/>
            <person name="Choi C.J."/>
            <person name="Coesel S."/>
            <person name="De Martino A."/>
            <person name="Detter J.C."/>
            <person name="Durkin C."/>
            <person name="Falciatore A."/>
            <person name="Fournet J."/>
            <person name="Haruta M."/>
            <person name="Huysman M.J."/>
            <person name="Jenkins B.D."/>
            <person name="Jiroutova K."/>
            <person name="Jorgensen R.E."/>
            <person name="Joubert Y."/>
            <person name="Kaplan A."/>
            <person name="Kroger N."/>
            <person name="Kroth P.G."/>
            <person name="La Roche J."/>
            <person name="Lindquist E."/>
            <person name="Lommer M."/>
            <person name="Martin-Jezequel V."/>
            <person name="Lopez P.J."/>
            <person name="Lucas S."/>
            <person name="Mangogna M."/>
            <person name="McGinnis K."/>
            <person name="Medlin L.K."/>
            <person name="Montsant A."/>
            <person name="Oudot-Le Secq M.P."/>
            <person name="Napoli C."/>
            <person name="Obornik M."/>
            <person name="Parker M.S."/>
            <person name="Petit J.L."/>
            <person name="Porcel B.M."/>
            <person name="Poulsen N."/>
            <person name="Robison M."/>
            <person name="Rychlewski L."/>
            <person name="Rynearson T.A."/>
            <person name="Schmutz J."/>
            <person name="Shapiro H."/>
            <person name="Siaut M."/>
            <person name="Stanley M."/>
            <person name="Sussman M.R."/>
            <person name="Taylor A.R."/>
            <person name="Vardi A."/>
            <person name="von Dassow P."/>
            <person name="Vyverman W."/>
            <person name="Willis A."/>
            <person name="Wyrwicz L.S."/>
            <person name="Rokhsar D.S."/>
            <person name="Weissenbach J."/>
            <person name="Armbrust E.V."/>
            <person name="Green B.R."/>
            <person name="Van de Peer Y."/>
            <person name="Grigoriev I.V."/>
        </authorList>
    </citation>
    <scope>NUCLEOTIDE SEQUENCE [LARGE SCALE GENOMIC DNA]</scope>
    <source>
        <strain evidence="2 3">CCMP1335</strain>
    </source>
</reference>
<dbReference type="InterPro" id="IPR005114">
    <property type="entry name" value="Helicase_assoc"/>
</dbReference>
<feature type="domain" description="Helicase-associated" evidence="1">
    <location>
        <begin position="201"/>
        <end position="267"/>
    </location>
</feature>
<name>B8BSC1_THAPS</name>
<reference evidence="2 3" key="1">
    <citation type="journal article" date="2004" name="Science">
        <title>The genome of the diatom Thalassiosira pseudonana: ecology, evolution, and metabolism.</title>
        <authorList>
            <person name="Armbrust E.V."/>
            <person name="Berges J.A."/>
            <person name="Bowler C."/>
            <person name="Green B.R."/>
            <person name="Martinez D."/>
            <person name="Putnam N.H."/>
            <person name="Zhou S."/>
            <person name="Allen A.E."/>
            <person name="Apt K.E."/>
            <person name="Bechner M."/>
            <person name="Brzezinski M.A."/>
            <person name="Chaal B.K."/>
            <person name="Chiovitti A."/>
            <person name="Davis A.K."/>
            <person name="Demarest M.S."/>
            <person name="Detter J.C."/>
            <person name="Glavina T."/>
            <person name="Goodstein D."/>
            <person name="Hadi M.Z."/>
            <person name="Hellsten U."/>
            <person name="Hildebrand M."/>
            <person name="Jenkins B.D."/>
            <person name="Jurka J."/>
            <person name="Kapitonov V.V."/>
            <person name="Kroger N."/>
            <person name="Lau W.W."/>
            <person name="Lane T.W."/>
            <person name="Larimer F.W."/>
            <person name="Lippmeier J.C."/>
            <person name="Lucas S."/>
            <person name="Medina M."/>
            <person name="Montsant A."/>
            <person name="Obornik M."/>
            <person name="Parker M.S."/>
            <person name="Palenik B."/>
            <person name="Pazour G.J."/>
            <person name="Richardson P.M."/>
            <person name="Rynearson T.A."/>
            <person name="Saito M.A."/>
            <person name="Schwartz D.C."/>
            <person name="Thamatrakoln K."/>
            <person name="Valentin K."/>
            <person name="Vardi A."/>
            <person name="Wilkerson F.P."/>
            <person name="Rokhsar D.S."/>
        </authorList>
    </citation>
    <scope>NUCLEOTIDE SEQUENCE [LARGE SCALE GENOMIC DNA]</scope>
    <source>
        <strain evidence="2 3">CCMP1335</strain>
    </source>
</reference>
<dbReference type="KEGG" id="tps:THAPSDRAFT_1932"/>
<dbReference type="Pfam" id="PF03457">
    <property type="entry name" value="HA"/>
    <property type="match status" value="1"/>
</dbReference>
<dbReference type="GeneID" id="7453421"/>
<gene>
    <name evidence="2" type="ORF">THAPSDRAFT_1932</name>
</gene>
<dbReference type="PaxDb" id="35128-Thaps1932"/>
<keyword evidence="3" id="KW-1185">Reference proteome</keyword>
<organism evidence="2 3">
    <name type="scientific">Thalassiosira pseudonana</name>
    <name type="common">Marine diatom</name>
    <name type="synonym">Cyclotella nana</name>
    <dbReference type="NCBI Taxonomy" id="35128"/>
    <lineage>
        <taxon>Eukaryota</taxon>
        <taxon>Sar</taxon>
        <taxon>Stramenopiles</taxon>
        <taxon>Ochrophyta</taxon>
        <taxon>Bacillariophyta</taxon>
        <taxon>Coscinodiscophyceae</taxon>
        <taxon>Thalassiosirophycidae</taxon>
        <taxon>Thalassiosirales</taxon>
        <taxon>Thalassiosiraceae</taxon>
        <taxon>Thalassiosira</taxon>
    </lineage>
</organism>
<dbReference type="PANTHER" id="PTHR33418">
    <property type="entry name" value="HELICASE-ASSOCIATED"/>
    <property type="match status" value="1"/>
</dbReference>
<dbReference type="HOGENOM" id="CLU_875749_0_0_1"/>
<sequence length="318" mass="36141">MSKFRRFSYPRPPPLIPFCTGEEGNVMANSAPYTALSNSILSHFPGTTPPNTFNTNDFRNEDQSTVSLFFTPQHYRHPFENARYSRESGSSYSSNESSVNSIGVMNRYRGTVNPVFTRHHSYGLRRTESPMTAFEAKDIQEQTFIEPDHALSREAETNQDTCVVPLPKLPPLSVIGSVSVLHRDDQPRNGSISSNSSDGIESSWIRRYNKLIEYKNANGDTNVPQKFKDDNLGVWVNKQRMEKRKLDKGQKSSLTEARIGLLQELGFNWGKAKGQSSWDIKFIEIVAFKKKLTLPFHDSINTATSRRNSQKTQHWEDG</sequence>
<dbReference type="PANTHER" id="PTHR33418:SF1">
    <property type="entry name" value="HELICASE-ASSOCIATED DOMAIN-CONTAINING PROTEIN"/>
    <property type="match status" value="1"/>
</dbReference>
<dbReference type="InParanoid" id="B8BSC1"/>
<proteinExistence type="predicted"/>
<accession>B8BSC1</accession>
<evidence type="ECO:0000259" key="1">
    <source>
        <dbReference type="Pfam" id="PF03457"/>
    </source>
</evidence>
<protein>
    <recommendedName>
        <fullName evidence="1">Helicase-associated domain-containing protein</fullName>
    </recommendedName>
</protein>
<dbReference type="EMBL" id="CM000638">
    <property type="protein sequence ID" value="EED96694.1"/>
    <property type="molecule type" value="Genomic_DNA"/>
</dbReference>
<dbReference type="RefSeq" id="XP_002287053.1">
    <property type="nucleotide sequence ID" value="XM_002287017.1"/>
</dbReference>
<evidence type="ECO:0000313" key="2">
    <source>
        <dbReference type="EMBL" id="EED96694.1"/>
    </source>
</evidence>
<evidence type="ECO:0000313" key="3">
    <source>
        <dbReference type="Proteomes" id="UP000001449"/>
    </source>
</evidence>
<dbReference type="Gene3D" id="6.10.140.530">
    <property type="match status" value="1"/>
</dbReference>